<dbReference type="InterPro" id="IPR015424">
    <property type="entry name" value="PyrdxlP-dep_Trfase"/>
</dbReference>
<evidence type="ECO:0000256" key="5">
    <source>
        <dbReference type="ARBA" id="ARBA00022898"/>
    </source>
</evidence>
<dbReference type="Gene3D" id="3.40.640.10">
    <property type="entry name" value="Type I PLP-dependent aspartate aminotransferase-like (Major domain)"/>
    <property type="match status" value="1"/>
</dbReference>
<name>A0A2M9ZDG1_9LEPT</name>
<dbReference type="GO" id="GO:0051536">
    <property type="term" value="F:iron-sulfur cluster binding"/>
    <property type="evidence" value="ECO:0007669"/>
    <property type="project" value="UniProtKB-KW"/>
</dbReference>
<keyword evidence="5" id="KW-0663">Pyridoxal phosphate</keyword>
<dbReference type="InterPro" id="IPR016454">
    <property type="entry name" value="Cysteine_dSase"/>
</dbReference>
<evidence type="ECO:0000256" key="3">
    <source>
        <dbReference type="ARBA" id="ARBA00022679"/>
    </source>
</evidence>
<dbReference type="SUPFAM" id="SSF53383">
    <property type="entry name" value="PLP-dependent transferases"/>
    <property type="match status" value="1"/>
</dbReference>
<dbReference type="Proteomes" id="UP000231912">
    <property type="component" value="Unassembled WGS sequence"/>
</dbReference>
<reference evidence="10 11" key="1">
    <citation type="submission" date="2017-07" db="EMBL/GenBank/DDBJ databases">
        <title>Leptospira spp. isolated from tropical soils.</title>
        <authorList>
            <person name="Thibeaux R."/>
            <person name="Iraola G."/>
            <person name="Ferres I."/>
            <person name="Bierque E."/>
            <person name="Girault D."/>
            <person name="Soupe-Gilbert M.-E."/>
            <person name="Picardeau M."/>
            <person name="Goarant C."/>
        </authorList>
    </citation>
    <scope>NUCLEOTIDE SEQUENCE [LARGE SCALE GENOMIC DNA]</scope>
    <source>
        <strain evidence="10 11">FH2-C-A2</strain>
    </source>
</reference>
<dbReference type="GO" id="GO:0031071">
    <property type="term" value="F:cysteine desulfurase activity"/>
    <property type="evidence" value="ECO:0007669"/>
    <property type="project" value="UniProtKB-EC"/>
</dbReference>
<evidence type="ECO:0000259" key="9">
    <source>
        <dbReference type="Pfam" id="PF00266"/>
    </source>
</evidence>
<keyword evidence="3" id="KW-0808">Transferase</keyword>
<keyword evidence="4" id="KW-0479">Metal-binding</keyword>
<dbReference type="Gene3D" id="1.10.260.50">
    <property type="match status" value="1"/>
</dbReference>
<evidence type="ECO:0000256" key="2">
    <source>
        <dbReference type="ARBA" id="ARBA00006490"/>
    </source>
</evidence>
<dbReference type="RefSeq" id="WP_100758644.1">
    <property type="nucleotide sequence ID" value="NZ_NPDT01000002.1"/>
</dbReference>
<proteinExistence type="inferred from homology"/>
<comment type="similarity">
    <text evidence="2">Belongs to the class-V pyridoxal-phosphate-dependent aminotransferase family. NifS/IscS subfamily.</text>
</comment>
<sequence length="370" mass="40436">MKRIKYFDYNATHPPIPGLLSRVYSEYEEDFFNPSGPTRFSLARQGKIEESRKILSQLTGKDAKGFVFASSGTEANYLLAYFLKSSVKTKVYLSPFEHASVYAAFHSLEIPTSVLHTDKSGLISLAELDSVLKEEPGPVCIIHAGNETGVVQPLEEIAIVCENRNVSLFSDLMQSFGKIPVPFVRLTGFTFSGHKIGAGLGASAVWFEPKLLKEGGIFGGGNQENGHRAGTENSPAILSLAEAANIQFQEMEKKAVRLEDFQRRIESELKGLGAEIVAENSPRLASTTFAILPVEDLDFFMMGMEEKGFALSTGSSCKSRSREPAPSLLSMGYTKEEALRAIRISTGTFTSTEEVDALLLAIREVISSVI</sequence>
<dbReference type="InterPro" id="IPR015421">
    <property type="entry name" value="PyrdxlP-dep_Trfase_major"/>
</dbReference>
<comment type="cofactor">
    <cofactor evidence="1">
        <name>pyridoxal 5'-phosphate</name>
        <dbReference type="ChEBI" id="CHEBI:597326"/>
    </cofactor>
</comment>
<comment type="caution">
    <text evidence="10">The sequence shown here is derived from an EMBL/GenBank/DDBJ whole genome shotgun (WGS) entry which is preliminary data.</text>
</comment>
<gene>
    <name evidence="10" type="ORF">CH371_09440</name>
</gene>
<organism evidence="10 11">
    <name type="scientific">Leptospira wolffii</name>
    <dbReference type="NCBI Taxonomy" id="409998"/>
    <lineage>
        <taxon>Bacteria</taxon>
        <taxon>Pseudomonadati</taxon>
        <taxon>Spirochaetota</taxon>
        <taxon>Spirochaetia</taxon>
        <taxon>Leptospirales</taxon>
        <taxon>Leptospiraceae</taxon>
        <taxon>Leptospira</taxon>
    </lineage>
</organism>
<keyword evidence="6" id="KW-0408">Iron</keyword>
<dbReference type="AlphaFoldDB" id="A0A2M9ZDG1"/>
<evidence type="ECO:0000313" key="11">
    <source>
        <dbReference type="Proteomes" id="UP000231912"/>
    </source>
</evidence>
<dbReference type="GO" id="GO:0046872">
    <property type="term" value="F:metal ion binding"/>
    <property type="evidence" value="ECO:0007669"/>
    <property type="project" value="UniProtKB-KW"/>
</dbReference>
<accession>A0A2M9ZDG1</accession>
<comment type="catalytic activity">
    <reaction evidence="8">
        <text>(sulfur carrier)-H + L-cysteine = (sulfur carrier)-SH + L-alanine</text>
        <dbReference type="Rhea" id="RHEA:43892"/>
        <dbReference type="Rhea" id="RHEA-COMP:14737"/>
        <dbReference type="Rhea" id="RHEA-COMP:14739"/>
        <dbReference type="ChEBI" id="CHEBI:29917"/>
        <dbReference type="ChEBI" id="CHEBI:35235"/>
        <dbReference type="ChEBI" id="CHEBI:57972"/>
        <dbReference type="ChEBI" id="CHEBI:64428"/>
        <dbReference type="EC" id="2.8.1.7"/>
    </reaction>
</comment>
<protein>
    <submittedName>
        <fullName evidence="10">Cysteine desulfurase</fullName>
    </submittedName>
</protein>
<evidence type="ECO:0000256" key="4">
    <source>
        <dbReference type="ARBA" id="ARBA00022723"/>
    </source>
</evidence>
<feature type="domain" description="Aminotransferase class V" evidence="9">
    <location>
        <begin position="6"/>
        <end position="358"/>
    </location>
</feature>
<evidence type="ECO:0000256" key="6">
    <source>
        <dbReference type="ARBA" id="ARBA00023004"/>
    </source>
</evidence>
<dbReference type="InterPro" id="IPR015422">
    <property type="entry name" value="PyrdxlP-dep_Trfase_small"/>
</dbReference>
<evidence type="ECO:0000256" key="8">
    <source>
        <dbReference type="ARBA" id="ARBA00050776"/>
    </source>
</evidence>
<dbReference type="Gene3D" id="3.90.1150.10">
    <property type="entry name" value="Aspartate Aminotransferase, domain 1"/>
    <property type="match status" value="1"/>
</dbReference>
<dbReference type="PIRSF" id="PIRSF005572">
    <property type="entry name" value="NifS"/>
    <property type="match status" value="1"/>
</dbReference>
<evidence type="ECO:0000256" key="7">
    <source>
        <dbReference type="ARBA" id="ARBA00023014"/>
    </source>
</evidence>
<dbReference type="PANTHER" id="PTHR11601:SF34">
    <property type="entry name" value="CYSTEINE DESULFURASE"/>
    <property type="match status" value="1"/>
</dbReference>
<dbReference type="EMBL" id="NPDT01000002">
    <property type="protein sequence ID" value="PJZ66471.1"/>
    <property type="molecule type" value="Genomic_DNA"/>
</dbReference>
<keyword evidence="7" id="KW-0411">Iron-sulfur</keyword>
<dbReference type="PANTHER" id="PTHR11601">
    <property type="entry name" value="CYSTEINE DESULFURYLASE FAMILY MEMBER"/>
    <property type="match status" value="1"/>
</dbReference>
<dbReference type="InterPro" id="IPR000192">
    <property type="entry name" value="Aminotrans_V_dom"/>
</dbReference>
<evidence type="ECO:0000313" key="10">
    <source>
        <dbReference type="EMBL" id="PJZ66471.1"/>
    </source>
</evidence>
<evidence type="ECO:0000256" key="1">
    <source>
        <dbReference type="ARBA" id="ARBA00001933"/>
    </source>
</evidence>
<dbReference type="Pfam" id="PF00266">
    <property type="entry name" value="Aminotran_5"/>
    <property type="match status" value="1"/>
</dbReference>